<evidence type="ECO:0000313" key="1">
    <source>
        <dbReference type="EMBL" id="KAK7878278.1"/>
    </source>
</evidence>
<reference evidence="2" key="1">
    <citation type="submission" date="2024-04" db="EMBL/GenBank/DDBJ databases">
        <title>Salinicola lusitanus LLJ914,a marine bacterium isolated from the Okinawa Trough.</title>
        <authorList>
            <person name="Li J."/>
        </authorList>
    </citation>
    <scope>NUCLEOTIDE SEQUENCE [LARGE SCALE GENOMIC DNA]</scope>
</reference>
<keyword evidence="2" id="KW-1185">Reference proteome</keyword>
<protein>
    <recommendedName>
        <fullName evidence="3">DNA helicase</fullName>
    </recommendedName>
</protein>
<evidence type="ECO:0008006" key="3">
    <source>
        <dbReference type="Google" id="ProtNLM"/>
    </source>
</evidence>
<dbReference type="AlphaFoldDB" id="A0AAW0MJ16"/>
<dbReference type="Pfam" id="PF13245">
    <property type="entry name" value="AAA_19"/>
    <property type="match status" value="1"/>
</dbReference>
<gene>
    <name evidence="1" type="ORF">WMY93_031097</name>
</gene>
<comment type="caution">
    <text evidence="1">The sequence shown here is derived from an EMBL/GenBank/DDBJ whole genome shotgun (WGS) entry which is preliminary data.</text>
</comment>
<dbReference type="InterPro" id="IPR027417">
    <property type="entry name" value="P-loop_NTPase"/>
</dbReference>
<organism evidence="1 2">
    <name type="scientific">Mugilogobius chulae</name>
    <name type="common">yellowstripe goby</name>
    <dbReference type="NCBI Taxonomy" id="88201"/>
    <lineage>
        <taxon>Eukaryota</taxon>
        <taxon>Metazoa</taxon>
        <taxon>Chordata</taxon>
        <taxon>Craniata</taxon>
        <taxon>Vertebrata</taxon>
        <taxon>Euteleostomi</taxon>
        <taxon>Actinopterygii</taxon>
        <taxon>Neopterygii</taxon>
        <taxon>Teleostei</taxon>
        <taxon>Neoteleostei</taxon>
        <taxon>Acanthomorphata</taxon>
        <taxon>Gobiaria</taxon>
        <taxon>Gobiiformes</taxon>
        <taxon>Gobioidei</taxon>
        <taxon>Gobiidae</taxon>
        <taxon>Gobionellinae</taxon>
        <taxon>Mugilogobius</taxon>
    </lineage>
</organism>
<evidence type="ECO:0000313" key="2">
    <source>
        <dbReference type="Proteomes" id="UP001460270"/>
    </source>
</evidence>
<dbReference type="Gene3D" id="3.40.50.300">
    <property type="entry name" value="P-loop containing nucleotide triphosphate hydrolases"/>
    <property type="match status" value="1"/>
</dbReference>
<accession>A0AAW0MJ16</accession>
<dbReference type="EMBL" id="JBBPFD010000543">
    <property type="protein sequence ID" value="KAK7878278.1"/>
    <property type="molecule type" value="Genomic_DNA"/>
</dbReference>
<dbReference type="SUPFAM" id="SSF52540">
    <property type="entry name" value="P-loop containing nucleoside triphosphate hydrolases"/>
    <property type="match status" value="1"/>
</dbReference>
<proteinExistence type="predicted"/>
<dbReference type="Proteomes" id="UP001460270">
    <property type="component" value="Unassembled WGS sequence"/>
</dbReference>
<sequence length="509" mass="57378">MKIALLSGDAGCGKSHALSLLYRTLTGMSVTVAVSAMTNRAVGCLAGMGAVRCVYTLHRLMGLKKDLLDEKMPQSEFEAKYLREYRDARVRFAQMYKSRVPQGKGSQQHSCESPRPESCAVCSRVIEKMRGDKGPMAGAPPFLGVNVLIVDEYGLMTSVLLERLLFCLSSFYGPKNGPLIVLCGSVSQLQPPGGTSERVWQNDRLEKLLCSSTHLVVNRRQFSDPGYAEATSYLQFNVVSEEARRIFRSQVTVTEKELMDPTYEPDRVRIFHREDLKCAYTAAYVEARKGSPFGPTCLILTEDQKRSSEITPISRRQVLERAVHALPKLFIMPKNFPAAPGDYLKCKGFWRGCRVTLIWHMDRSGIRISGDVDVRDTEGTVQDIKFNDKRGFCEFHVKGSQSHNVYVVGPSEWRCANWTLRVHPLACLVAMNTYECQGCSLNGQVFYHPPRHFFMSPLKPSVYVALTRVTKRDDLQMTNCNFAENVGSVSIYDERLVSHRKRVEMNYSS</sequence>
<name>A0AAW0MJ16_9GOBI</name>